<name>A0A090AGY2_9GAMM</name>
<feature type="domain" description="Putative restriction endonuclease" evidence="1">
    <location>
        <begin position="28"/>
        <end position="194"/>
    </location>
</feature>
<dbReference type="AlphaFoldDB" id="A0A090AGY2"/>
<dbReference type="STRING" id="40754.THII_0205"/>
<dbReference type="InterPro" id="IPR011335">
    <property type="entry name" value="Restrct_endonuc-II-like"/>
</dbReference>
<dbReference type="Pfam" id="PF05685">
    <property type="entry name" value="Uma2"/>
    <property type="match status" value="1"/>
</dbReference>
<evidence type="ECO:0000313" key="3">
    <source>
        <dbReference type="Proteomes" id="UP000031623"/>
    </source>
</evidence>
<protein>
    <recommendedName>
        <fullName evidence="1">Putative restriction endonuclease domain-containing protein</fullName>
    </recommendedName>
</protein>
<dbReference type="KEGG" id="tig:THII_0205"/>
<dbReference type="SUPFAM" id="SSF52980">
    <property type="entry name" value="Restriction endonuclease-like"/>
    <property type="match status" value="1"/>
</dbReference>
<dbReference type="Proteomes" id="UP000031623">
    <property type="component" value="Chromosome"/>
</dbReference>
<dbReference type="Gene3D" id="3.90.1570.10">
    <property type="entry name" value="tt1808, chain A"/>
    <property type="match status" value="1"/>
</dbReference>
<evidence type="ECO:0000313" key="2">
    <source>
        <dbReference type="EMBL" id="BAP54502.1"/>
    </source>
</evidence>
<dbReference type="EMBL" id="AP014633">
    <property type="protein sequence ID" value="BAP54502.1"/>
    <property type="molecule type" value="Genomic_DNA"/>
</dbReference>
<dbReference type="PANTHER" id="PTHR35400">
    <property type="entry name" value="SLR1083 PROTEIN"/>
    <property type="match status" value="1"/>
</dbReference>
<proteinExistence type="predicted"/>
<dbReference type="HOGENOM" id="CLU_100183_0_0_6"/>
<evidence type="ECO:0000259" key="1">
    <source>
        <dbReference type="Pfam" id="PF05685"/>
    </source>
</evidence>
<dbReference type="InterPro" id="IPR012296">
    <property type="entry name" value="Nuclease_put_TT1808"/>
</dbReference>
<dbReference type="PANTHER" id="PTHR35400:SF3">
    <property type="entry name" value="SLL1072 PROTEIN"/>
    <property type="match status" value="1"/>
</dbReference>
<dbReference type="InterPro" id="IPR008538">
    <property type="entry name" value="Uma2"/>
</dbReference>
<sequence>MTTAIQFKTRLPPLNSGDRLSRLEFEQRYEQMPANKKYELIEGVVYMASPLRYESHGKPHGYIMSWLGAYCAATPGVELADNVTIRLDRDNEPQPDAILRLLPEMGGKSWISEDDYVEGVPEFIVEVAASSAAYDLHDKFRVYRRNGVPEYLVWQVYEQQIDWFCFQEDTYVRLNPDERGILHSQIFPGLRLAVKPLLIGQLAQVLAELQLGVATAEHATFIKHRLPPSD</sequence>
<gene>
    <name evidence="2" type="ORF">THII_0205</name>
</gene>
<organism evidence="2 3">
    <name type="scientific">Thioploca ingrica</name>
    <dbReference type="NCBI Taxonomy" id="40754"/>
    <lineage>
        <taxon>Bacteria</taxon>
        <taxon>Pseudomonadati</taxon>
        <taxon>Pseudomonadota</taxon>
        <taxon>Gammaproteobacteria</taxon>
        <taxon>Thiotrichales</taxon>
        <taxon>Thiotrichaceae</taxon>
        <taxon>Thioploca</taxon>
    </lineage>
</organism>
<dbReference type="OrthoDB" id="9799703at2"/>
<reference evidence="2 3" key="1">
    <citation type="journal article" date="2014" name="ISME J.">
        <title>Ecophysiology of Thioploca ingrica as revealed by the complete genome sequence supplemented with proteomic evidence.</title>
        <authorList>
            <person name="Kojima H."/>
            <person name="Ogura Y."/>
            <person name="Yamamoto N."/>
            <person name="Togashi T."/>
            <person name="Mori H."/>
            <person name="Watanabe T."/>
            <person name="Nemoto F."/>
            <person name="Kurokawa K."/>
            <person name="Hayashi T."/>
            <person name="Fukui M."/>
        </authorList>
    </citation>
    <scope>NUCLEOTIDE SEQUENCE [LARGE SCALE GENOMIC DNA]</scope>
</reference>
<keyword evidence="3" id="KW-1185">Reference proteome</keyword>
<dbReference type="CDD" id="cd06260">
    <property type="entry name" value="DUF820-like"/>
    <property type="match status" value="1"/>
</dbReference>
<accession>A0A090AGY2</accession>